<proteinExistence type="predicted"/>
<dbReference type="Pfam" id="PF12698">
    <property type="entry name" value="ABC2_membrane_3"/>
    <property type="match status" value="1"/>
</dbReference>
<keyword evidence="5 6" id="KW-0472">Membrane</keyword>
<evidence type="ECO:0000256" key="1">
    <source>
        <dbReference type="ARBA" id="ARBA00004651"/>
    </source>
</evidence>
<dbReference type="GO" id="GO:0140359">
    <property type="term" value="F:ABC-type transporter activity"/>
    <property type="evidence" value="ECO:0007669"/>
    <property type="project" value="InterPro"/>
</dbReference>
<feature type="transmembrane region" description="Helical" evidence="6">
    <location>
        <begin position="234"/>
        <end position="255"/>
    </location>
</feature>
<comment type="subcellular location">
    <subcellularLocation>
        <location evidence="1">Cell membrane</location>
        <topology evidence="1">Multi-pass membrane protein</topology>
    </subcellularLocation>
</comment>
<protein>
    <submittedName>
        <fullName evidence="8">Putative ABC-type transporter, multidrug permease component</fullName>
    </submittedName>
</protein>
<evidence type="ECO:0000256" key="6">
    <source>
        <dbReference type="SAM" id="Phobius"/>
    </source>
</evidence>
<sequence>MMMRNILVLACNDLAIAFRNKTFFLILFIPLFVFVSLDLVDGTRSEAGRVRIGLVQGHAYPPGITGNVNAADKLVEVTWVQNEAEGVRLLKEHKIDGILTGKEKAPGSLALLVLKKDSLRTIAIVQDFSALQKAAEGSRPDWITNIRSLHQSGVQRETLPTWILMLVLLIGFIILPAQVAEEKEKKLLIALLQTPIHEAQWLIAKLILGMVLIVTAVLFLHLLGGFGPVHLPGYIAFIVAGSFCFSAYGIFLGFLCRNQASARTLGVIFYLPHLLPSAMSDVSQKLTSIAPLLPSYQLYEPLQSILLEDGRLADMTFDWVYLLLLGSVMFFLSYLLMKRRWLM</sequence>
<evidence type="ECO:0000256" key="4">
    <source>
        <dbReference type="ARBA" id="ARBA00022989"/>
    </source>
</evidence>
<dbReference type="AlphaFoldDB" id="A0A139BR96"/>
<evidence type="ECO:0000313" key="8">
    <source>
        <dbReference type="EMBL" id="KXS31225.1"/>
    </source>
</evidence>
<keyword evidence="2" id="KW-1003">Cell membrane</keyword>
<organism evidence="8 9">
    <name type="scientific">Candidatus Gallionella acididurans</name>
    <dbReference type="NCBI Taxonomy" id="1796491"/>
    <lineage>
        <taxon>Bacteria</taxon>
        <taxon>Pseudomonadati</taxon>
        <taxon>Pseudomonadota</taxon>
        <taxon>Betaproteobacteria</taxon>
        <taxon>Nitrosomonadales</taxon>
        <taxon>Gallionellaceae</taxon>
        <taxon>Gallionella</taxon>
    </lineage>
</organism>
<feature type="transmembrane region" description="Helical" evidence="6">
    <location>
        <begin position="201"/>
        <end position="222"/>
    </location>
</feature>
<gene>
    <name evidence="8" type="ORF">AWT59_2659</name>
</gene>
<dbReference type="PATRIC" id="fig|1796491.3.peg.2898"/>
<feature type="transmembrane region" description="Helical" evidence="6">
    <location>
        <begin position="21"/>
        <end position="40"/>
    </location>
</feature>
<evidence type="ECO:0000313" key="9">
    <source>
        <dbReference type="Proteomes" id="UP000070578"/>
    </source>
</evidence>
<feature type="transmembrane region" description="Helical" evidence="6">
    <location>
        <begin position="159"/>
        <end position="180"/>
    </location>
</feature>
<reference evidence="8 9" key="2">
    <citation type="submission" date="2016-03" db="EMBL/GenBank/DDBJ databases">
        <title>New uncultured bacterium of the family Gallionellaceae from acid mine drainage: description and reconstruction of genome based on metagenomic analysis of microbial community.</title>
        <authorList>
            <person name="Kadnikov V."/>
            <person name="Ivasenko D."/>
            <person name="Beletsky A."/>
            <person name="Mardanov A."/>
            <person name="Danilova E."/>
            <person name="Pimenov N."/>
            <person name="Karnachuk O."/>
            <person name="Ravin N."/>
        </authorList>
    </citation>
    <scope>NUCLEOTIDE SEQUENCE [LARGE SCALE GENOMIC DNA]</scope>
    <source>
        <strain evidence="8">ShG14-8</strain>
    </source>
</reference>
<evidence type="ECO:0000256" key="3">
    <source>
        <dbReference type="ARBA" id="ARBA00022692"/>
    </source>
</evidence>
<evidence type="ECO:0000256" key="5">
    <source>
        <dbReference type="ARBA" id="ARBA00023136"/>
    </source>
</evidence>
<dbReference type="InterPro" id="IPR051449">
    <property type="entry name" value="ABC-2_transporter_component"/>
</dbReference>
<reference evidence="8 9" key="1">
    <citation type="submission" date="2016-02" db="EMBL/GenBank/DDBJ databases">
        <authorList>
            <person name="Wen L."/>
            <person name="He K."/>
            <person name="Yang H."/>
        </authorList>
    </citation>
    <scope>NUCLEOTIDE SEQUENCE [LARGE SCALE GENOMIC DNA]</scope>
    <source>
        <strain evidence="8">ShG14-8</strain>
    </source>
</reference>
<dbReference type="PANTHER" id="PTHR30294">
    <property type="entry name" value="MEMBRANE COMPONENT OF ABC TRANSPORTER YHHJ-RELATED"/>
    <property type="match status" value="1"/>
</dbReference>
<evidence type="ECO:0000259" key="7">
    <source>
        <dbReference type="Pfam" id="PF12698"/>
    </source>
</evidence>
<keyword evidence="3 6" id="KW-0812">Transmembrane</keyword>
<dbReference type="GO" id="GO:0005886">
    <property type="term" value="C:plasma membrane"/>
    <property type="evidence" value="ECO:0007669"/>
    <property type="project" value="UniProtKB-SubCell"/>
</dbReference>
<dbReference type="PANTHER" id="PTHR30294:SF29">
    <property type="entry name" value="MULTIDRUG ABC TRANSPORTER PERMEASE YBHS-RELATED"/>
    <property type="match status" value="1"/>
</dbReference>
<dbReference type="InterPro" id="IPR013525">
    <property type="entry name" value="ABC2_TM"/>
</dbReference>
<keyword evidence="4 6" id="KW-1133">Transmembrane helix</keyword>
<feature type="transmembrane region" description="Helical" evidence="6">
    <location>
        <begin position="319"/>
        <end position="337"/>
    </location>
</feature>
<feature type="domain" description="ABC-2 type transporter transmembrane" evidence="7">
    <location>
        <begin position="22"/>
        <end position="335"/>
    </location>
</feature>
<comment type="caution">
    <text evidence="8">The sequence shown here is derived from an EMBL/GenBank/DDBJ whole genome shotgun (WGS) entry which is preliminary data.</text>
</comment>
<dbReference type="EMBL" id="LSLI01000090">
    <property type="protein sequence ID" value="KXS31225.1"/>
    <property type="molecule type" value="Genomic_DNA"/>
</dbReference>
<dbReference type="Proteomes" id="UP000070578">
    <property type="component" value="Unassembled WGS sequence"/>
</dbReference>
<evidence type="ECO:0000256" key="2">
    <source>
        <dbReference type="ARBA" id="ARBA00022475"/>
    </source>
</evidence>
<name>A0A139BR96_9PROT</name>
<accession>A0A139BR96</accession>